<evidence type="ECO:0000313" key="3">
    <source>
        <dbReference type="Proteomes" id="UP000233837"/>
    </source>
</evidence>
<reference evidence="2 3" key="2">
    <citation type="journal article" date="2017" name="Nature">
        <title>The Apostasia genome and the evolution of orchids.</title>
        <authorList>
            <person name="Zhang G.Q."/>
            <person name="Liu K.W."/>
            <person name="Li Z."/>
            <person name="Lohaus R."/>
            <person name="Hsiao Y.Y."/>
            <person name="Niu S.C."/>
            <person name="Wang J.Y."/>
            <person name="Lin Y.C."/>
            <person name="Xu Q."/>
            <person name="Chen L.J."/>
            <person name="Yoshida K."/>
            <person name="Fujiwara S."/>
            <person name="Wang Z.W."/>
            <person name="Zhang Y.Q."/>
            <person name="Mitsuda N."/>
            <person name="Wang M."/>
            <person name="Liu G.H."/>
            <person name="Pecoraro L."/>
            <person name="Huang H.X."/>
            <person name="Xiao X.J."/>
            <person name="Lin M."/>
            <person name="Wu X.Y."/>
            <person name="Wu W.L."/>
            <person name="Chen Y.Y."/>
            <person name="Chang S.B."/>
            <person name="Sakamoto S."/>
            <person name="Ohme-Takagi M."/>
            <person name="Yagi M."/>
            <person name="Zeng S.J."/>
            <person name="Shen C.Y."/>
            <person name="Yeh C.M."/>
            <person name="Luo Y.B."/>
            <person name="Tsai W.C."/>
            <person name="Van de Peer Y."/>
            <person name="Liu Z.J."/>
        </authorList>
    </citation>
    <scope>NUCLEOTIDE SEQUENCE [LARGE SCALE GENOMIC DNA]</scope>
    <source>
        <tissue evidence="2">The whole plant</tissue>
    </source>
</reference>
<evidence type="ECO:0000259" key="1">
    <source>
        <dbReference type="Pfam" id="PF00078"/>
    </source>
</evidence>
<dbReference type="AlphaFoldDB" id="A0A2I0V8T4"/>
<dbReference type="CDD" id="cd01650">
    <property type="entry name" value="RT_nLTR_like"/>
    <property type="match status" value="1"/>
</dbReference>
<sequence>MKDFNDMIMNCNLIDIGFSGNNFTWNRGNLWQRLDRVLFNNDWVNVFNATKVVHLSRTLSNHSPLFINDNFNSAGSNSCFRFQNMWLAHDSFINVVHNNWSAPVFPDDSISGMRRLWAKLKRLKMVLNWWNKNVFKNIFSNIKEVEEKINALEACCQNDPTDANFAVLKEAKLVLTNLQCQEETYWKQKAVIKYLAEGDNNTSFFHALVSKKRAINGIHKIDRGDGNFTENGSEIANLAVNFFQNHFFNGTLIPKFFTSTSIVLIPKSNNVNTWNDFRPISLCTIFYKLIYKILVNRLSVLLPKLISPNQMGFVKGRAIVDNILIAQEFCQDLDIKTRGGNMILKLDITKAYDNINWCFISKMLKFFGFDDKFILLLVFVLKVPSSPLF</sequence>
<evidence type="ECO:0000313" key="2">
    <source>
        <dbReference type="EMBL" id="PKU59819.1"/>
    </source>
</evidence>
<dbReference type="PANTHER" id="PTHR33710">
    <property type="entry name" value="BNAC02G09200D PROTEIN"/>
    <property type="match status" value="1"/>
</dbReference>
<dbReference type="InterPro" id="IPR000477">
    <property type="entry name" value="RT_dom"/>
</dbReference>
<proteinExistence type="predicted"/>
<dbReference type="STRING" id="906689.A0A2I0V8T4"/>
<dbReference type="Proteomes" id="UP000233837">
    <property type="component" value="Unassembled WGS sequence"/>
</dbReference>
<dbReference type="Gene3D" id="3.60.10.10">
    <property type="entry name" value="Endonuclease/exonuclease/phosphatase"/>
    <property type="match status" value="1"/>
</dbReference>
<dbReference type="SUPFAM" id="SSF56672">
    <property type="entry name" value="DNA/RNA polymerases"/>
    <property type="match status" value="1"/>
</dbReference>
<gene>
    <name evidence="2" type="ORF">MA16_Dca027794</name>
</gene>
<dbReference type="InterPro" id="IPR043502">
    <property type="entry name" value="DNA/RNA_pol_sf"/>
</dbReference>
<name>A0A2I0V8T4_9ASPA</name>
<dbReference type="SUPFAM" id="SSF56219">
    <property type="entry name" value="DNase I-like"/>
    <property type="match status" value="1"/>
</dbReference>
<dbReference type="InterPro" id="IPR036691">
    <property type="entry name" value="Endo/exonu/phosph_ase_sf"/>
</dbReference>
<dbReference type="PANTHER" id="PTHR33710:SF71">
    <property type="entry name" value="ENDONUCLEASE_EXONUCLEASE_PHOSPHATASE DOMAIN-CONTAINING PROTEIN"/>
    <property type="match status" value="1"/>
</dbReference>
<dbReference type="EMBL" id="KZ505341">
    <property type="protein sequence ID" value="PKU59819.1"/>
    <property type="molecule type" value="Genomic_DNA"/>
</dbReference>
<accession>A0A2I0V8T4</accession>
<reference evidence="2 3" key="1">
    <citation type="journal article" date="2016" name="Sci. Rep.">
        <title>The Dendrobium catenatum Lindl. genome sequence provides insights into polysaccharide synthase, floral development and adaptive evolution.</title>
        <authorList>
            <person name="Zhang G.Q."/>
            <person name="Xu Q."/>
            <person name="Bian C."/>
            <person name="Tsai W.C."/>
            <person name="Yeh C.M."/>
            <person name="Liu K.W."/>
            <person name="Yoshida K."/>
            <person name="Zhang L.S."/>
            <person name="Chang S.B."/>
            <person name="Chen F."/>
            <person name="Shi Y."/>
            <person name="Su Y.Y."/>
            <person name="Zhang Y.Q."/>
            <person name="Chen L.J."/>
            <person name="Yin Y."/>
            <person name="Lin M."/>
            <person name="Huang H."/>
            <person name="Deng H."/>
            <person name="Wang Z.W."/>
            <person name="Zhu S.L."/>
            <person name="Zhao X."/>
            <person name="Deng C."/>
            <person name="Niu S.C."/>
            <person name="Huang J."/>
            <person name="Wang M."/>
            <person name="Liu G.H."/>
            <person name="Yang H.J."/>
            <person name="Xiao X.J."/>
            <person name="Hsiao Y.Y."/>
            <person name="Wu W.L."/>
            <person name="Chen Y.Y."/>
            <person name="Mitsuda N."/>
            <person name="Ohme-Takagi M."/>
            <person name="Luo Y.B."/>
            <person name="Van de Peer Y."/>
            <person name="Liu Z.J."/>
        </authorList>
    </citation>
    <scope>NUCLEOTIDE SEQUENCE [LARGE SCALE GENOMIC DNA]</scope>
    <source>
        <tissue evidence="2">The whole plant</tissue>
    </source>
</reference>
<keyword evidence="3" id="KW-1185">Reference proteome</keyword>
<feature type="domain" description="Reverse transcriptase" evidence="1">
    <location>
        <begin position="265"/>
        <end position="372"/>
    </location>
</feature>
<organism evidence="2 3">
    <name type="scientific">Dendrobium catenatum</name>
    <dbReference type="NCBI Taxonomy" id="906689"/>
    <lineage>
        <taxon>Eukaryota</taxon>
        <taxon>Viridiplantae</taxon>
        <taxon>Streptophyta</taxon>
        <taxon>Embryophyta</taxon>
        <taxon>Tracheophyta</taxon>
        <taxon>Spermatophyta</taxon>
        <taxon>Magnoliopsida</taxon>
        <taxon>Liliopsida</taxon>
        <taxon>Asparagales</taxon>
        <taxon>Orchidaceae</taxon>
        <taxon>Epidendroideae</taxon>
        <taxon>Malaxideae</taxon>
        <taxon>Dendrobiinae</taxon>
        <taxon>Dendrobium</taxon>
    </lineage>
</organism>
<dbReference type="Pfam" id="PF00078">
    <property type="entry name" value="RVT_1"/>
    <property type="match status" value="1"/>
</dbReference>
<protein>
    <recommendedName>
        <fullName evidence="1">Reverse transcriptase domain-containing protein</fullName>
    </recommendedName>
</protein>